<comment type="caution">
    <text evidence="2">The sequence shown here is derived from an EMBL/GenBank/DDBJ whole genome shotgun (WGS) entry which is preliminary data.</text>
</comment>
<dbReference type="EMBL" id="JAAAJA010001187">
    <property type="protein sequence ID" value="KAG0247854.1"/>
    <property type="molecule type" value="Genomic_DNA"/>
</dbReference>
<feature type="non-terminal residue" evidence="2">
    <location>
        <position position="462"/>
    </location>
</feature>
<gene>
    <name evidence="2" type="ORF">BG011_000806</name>
</gene>
<keyword evidence="1" id="KW-1133">Transmembrane helix</keyword>
<keyword evidence="1" id="KW-0812">Transmembrane</keyword>
<evidence type="ECO:0000313" key="3">
    <source>
        <dbReference type="Proteomes" id="UP000726737"/>
    </source>
</evidence>
<accession>A0A9P6PKS7</accession>
<keyword evidence="3" id="KW-1185">Reference proteome</keyword>
<dbReference type="AlphaFoldDB" id="A0A9P6PKS7"/>
<sequence length="462" mass="51003">MIFHTPYAVAVIGLFVSLLKLVFSLFAGATLVFYVKYFPDEYASSIRWSRTGGLREMVQLILCSYSHIPKRSTMVLIYAILISICTLGVSTLLTAMVSSVDMDGDSTVSRAFTTHLNALDNNFWTAYMTPESTVEQSLTRMLNDTYRNPSPAPRTRYTPRSFAYETGCDESTAAIFNDRTSTTVYMHSSSRSCKTYIMLLGGLSYDWEPNNTVFRKIDSDTSMVVAPAWRIDNDSKHDDAAEPPFFVNGTNYLCDRFRVAISSSFFPDFPEDEVLTLPATHTTTCRYGGNGSLVMSGTYFQFAVNHMLDFNNITASILSDSISFPLLKPMSAAIGEGIFASPTNNSTYVVLSKLHSSASDADFFTCLSISRKTKGGMGLLCSYLLTSAIVINPQPIDSTVEADLGRDINIQNTQSQLDFTIVHLPPGADSNQEKTPLFSSTRLIKANTDATRYLASLGHNVQ</sequence>
<protein>
    <recommendedName>
        <fullName evidence="4">Transmembrane protein</fullName>
    </recommendedName>
</protein>
<feature type="transmembrane region" description="Helical" evidence="1">
    <location>
        <begin position="75"/>
        <end position="97"/>
    </location>
</feature>
<name>A0A9P6PKS7_9FUNG</name>
<organism evidence="2 3">
    <name type="scientific">Mortierella polycephala</name>
    <dbReference type="NCBI Taxonomy" id="41804"/>
    <lineage>
        <taxon>Eukaryota</taxon>
        <taxon>Fungi</taxon>
        <taxon>Fungi incertae sedis</taxon>
        <taxon>Mucoromycota</taxon>
        <taxon>Mortierellomycotina</taxon>
        <taxon>Mortierellomycetes</taxon>
        <taxon>Mortierellales</taxon>
        <taxon>Mortierellaceae</taxon>
        <taxon>Mortierella</taxon>
    </lineage>
</organism>
<dbReference type="Proteomes" id="UP000726737">
    <property type="component" value="Unassembled WGS sequence"/>
</dbReference>
<proteinExistence type="predicted"/>
<evidence type="ECO:0008006" key="4">
    <source>
        <dbReference type="Google" id="ProtNLM"/>
    </source>
</evidence>
<evidence type="ECO:0000313" key="2">
    <source>
        <dbReference type="EMBL" id="KAG0247854.1"/>
    </source>
</evidence>
<evidence type="ECO:0000256" key="1">
    <source>
        <dbReference type="SAM" id="Phobius"/>
    </source>
</evidence>
<reference evidence="2" key="1">
    <citation type="journal article" date="2020" name="Fungal Divers.">
        <title>Resolving the Mortierellaceae phylogeny through synthesis of multi-gene phylogenetics and phylogenomics.</title>
        <authorList>
            <person name="Vandepol N."/>
            <person name="Liber J."/>
            <person name="Desiro A."/>
            <person name="Na H."/>
            <person name="Kennedy M."/>
            <person name="Barry K."/>
            <person name="Grigoriev I.V."/>
            <person name="Miller A.N."/>
            <person name="O'Donnell K."/>
            <person name="Stajich J.E."/>
            <person name="Bonito G."/>
        </authorList>
    </citation>
    <scope>NUCLEOTIDE SEQUENCE</scope>
    <source>
        <strain evidence="2">KOD948</strain>
    </source>
</reference>
<feature type="transmembrane region" description="Helical" evidence="1">
    <location>
        <begin position="6"/>
        <end position="35"/>
    </location>
</feature>
<keyword evidence="1" id="KW-0472">Membrane</keyword>
<dbReference type="OrthoDB" id="2387820at2759"/>